<evidence type="ECO:0000313" key="5">
    <source>
        <dbReference type="Proteomes" id="UP000198424"/>
    </source>
</evidence>
<organism evidence="2 4">
    <name type="scientific">Flavobacterium hydatis</name>
    <name type="common">Cytophaga aquatilis</name>
    <dbReference type="NCBI Taxonomy" id="991"/>
    <lineage>
        <taxon>Bacteria</taxon>
        <taxon>Pseudomonadati</taxon>
        <taxon>Bacteroidota</taxon>
        <taxon>Flavobacteriia</taxon>
        <taxon>Flavobacteriales</taxon>
        <taxon>Flavobacteriaceae</taxon>
        <taxon>Flavobacterium</taxon>
    </lineage>
</organism>
<keyword evidence="1" id="KW-0812">Transmembrane</keyword>
<accession>A0A086AE53</accession>
<dbReference type="Proteomes" id="UP000028712">
    <property type="component" value="Unassembled WGS sequence"/>
</dbReference>
<feature type="transmembrane region" description="Helical" evidence="1">
    <location>
        <begin position="12"/>
        <end position="31"/>
    </location>
</feature>
<name>A0A086AE53_FLAHY</name>
<gene>
    <name evidence="3" type="ORF">B0A62_11720</name>
    <name evidence="2" type="ORF">IW20_16200</name>
</gene>
<evidence type="ECO:0000313" key="3">
    <source>
        <dbReference type="EMBL" id="OXA94020.1"/>
    </source>
</evidence>
<dbReference type="Pfam" id="PF13858">
    <property type="entry name" value="DUF4199"/>
    <property type="match status" value="1"/>
</dbReference>
<dbReference type="InterPro" id="IPR025250">
    <property type="entry name" value="DUF4199"/>
</dbReference>
<evidence type="ECO:0000313" key="2">
    <source>
        <dbReference type="EMBL" id="KFF14967.1"/>
    </source>
</evidence>
<feature type="transmembrane region" description="Helical" evidence="1">
    <location>
        <begin position="78"/>
        <end position="99"/>
    </location>
</feature>
<dbReference type="RefSeq" id="WP_035624343.1">
    <property type="nucleotide sequence ID" value="NZ_JBEWQG010000003.1"/>
</dbReference>
<dbReference type="eggNOG" id="ENOG5030DDE">
    <property type="taxonomic scope" value="Bacteria"/>
</dbReference>
<keyword evidence="5" id="KW-1185">Reference proteome</keyword>
<reference evidence="2 4" key="1">
    <citation type="submission" date="2014-07" db="EMBL/GenBank/DDBJ databases">
        <title>Genome of Flavobacterium hydatis DSM 2063.</title>
        <authorList>
            <person name="Pipes S.E."/>
            <person name="Stropko S.J."/>
            <person name="Newman J.D."/>
        </authorList>
    </citation>
    <scope>NUCLEOTIDE SEQUENCE [LARGE SCALE GENOMIC DNA]</scope>
    <source>
        <strain evidence="2 4">DSM 2063</strain>
    </source>
</reference>
<dbReference type="OrthoDB" id="660361at2"/>
<keyword evidence="1" id="KW-0472">Membrane</keyword>
<dbReference type="AlphaFoldDB" id="A0A086AE53"/>
<dbReference type="Proteomes" id="UP000198424">
    <property type="component" value="Unassembled WGS sequence"/>
</dbReference>
<protein>
    <submittedName>
        <fullName evidence="3">DUF4199 domain-containing protein</fullName>
    </submittedName>
</protein>
<feature type="transmembrane region" description="Helical" evidence="1">
    <location>
        <begin position="147"/>
        <end position="169"/>
    </location>
</feature>
<dbReference type="EMBL" id="JPRM01000025">
    <property type="protein sequence ID" value="KFF14967.1"/>
    <property type="molecule type" value="Genomic_DNA"/>
</dbReference>
<comment type="caution">
    <text evidence="2">The sequence shown here is derived from an EMBL/GenBank/DDBJ whole genome shotgun (WGS) entry which is preliminary data.</text>
</comment>
<feature type="transmembrane region" description="Helical" evidence="1">
    <location>
        <begin position="37"/>
        <end position="58"/>
    </location>
</feature>
<dbReference type="EMBL" id="MUGY01000011">
    <property type="protein sequence ID" value="OXA94020.1"/>
    <property type="molecule type" value="Genomic_DNA"/>
</dbReference>
<sequence length="177" mass="19630">MINEVIKKNGITYGVIIGIVLALITAIMYSIDLKLFVSGWIGGLTFVIFLAITIALLVKTKKELNNIFSFKDAFTTYFIAILIGILISTFFNIILFNFIDPSAKETLGELIRKYMAETLQKFGTPASVINETLAKMKESNPYATGELLKALVFSIVGYSILGLILAAFFKSKTTYQE</sequence>
<evidence type="ECO:0000256" key="1">
    <source>
        <dbReference type="SAM" id="Phobius"/>
    </source>
</evidence>
<reference evidence="3 5" key="2">
    <citation type="submission" date="2016-11" db="EMBL/GenBank/DDBJ databases">
        <title>Whole genomes of Flavobacteriaceae.</title>
        <authorList>
            <person name="Stine C."/>
            <person name="Li C."/>
            <person name="Tadesse D."/>
        </authorList>
    </citation>
    <scope>NUCLEOTIDE SEQUENCE [LARGE SCALE GENOMIC DNA]</scope>
    <source>
        <strain evidence="3 5">ATCC 29551</strain>
    </source>
</reference>
<evidence type="ECO:0000313" key="4">
    <source>
        <dbReference type="Proteomes" id="UP000028712"/>
    </source>
</evidence>
<keyword evidence="1" id="KW-1133">Transmembrane helix</keyword>
<dbReference type="STRING" id="991.IW20_16200"/>
<proteinExistence type="predicted"/>